<dbReference type="Pfam" id="PF13202">
    <property type="entry name" value="EF-hand_5"/>
    <property type="match status" value="3"/>
</dbReference>
<dbReference type="AlphaFoldDB" id="A0A2P8HBQ9"/>
<name>A0A2P8HBQ9_SACCR</name>
<reference evidence="2 3" key="1">
    <citation type="submission" date="2018-03" db="EMBL/GenBank/DDBJ databases">
        <title>Genomic Encyclopedia of Type Strains, Phase III (KMG-III): the genomes of soil and plant-associated and newly described type strains.</title>
        <authorList>
            <person name="Whitman W."/>
        </authorList>
    </citation>
    <scope>NUCLEOTIDE SEQUENCE [LARGE SCALE GENOMIC DNA]</scope>
    <source>
        <strain evidence="2 3">CGMCC 4.7097</strain>
    </source>
</reference>
<dbReference type="InterPro" id="IPR011992">
    <property type="entry name" value="EF-hand-dom_pair"/>
</dbReference>
<protein>
    <submittedName>
        <fullName evidence="2">Ca2+-binding EF-hand superfamily protein</fullName>
    </submittedName>
</protein>
<dbReference type="SMART" id="SM00054">
    <property type="entry name" value="EFh"/>
    <property type="match status" value="4"/>
</dbReference>
<evidence type="ECO:0000313" key="2">
    <source>
        <dbReference type="EMBL" id="PSL43665.1"/>
    </source>
</evidence>
<dbReference type="SUPFAM" id="SSF47473">
    <property type="entry name" value="EF-hand"/>
    <property type="match status" value="1"/>
</dbReference>
<feature type="domain" description="EF-hand" evidence="1">
    <location>
        <begin position="5"/>
        <end position="40"/>
    </location>
</feature>
<accession>A0A2P8HBQ9</accession>
<feature type="domain" description="EF-hand" evidence="1">
    <location>
        <begin position="134"/>
        <end position="169"/>
    </location>
</feature>
<dbReference type="OrthoDB" id="7356823at2"/>
<proteinExistence type="predicted"/>
<organism evidence="2 3">
    <name type="scientific">Saccharothrix carnea</name>
    <dbReference type="NCBI Taxonomy" id="1280637"/>
    <lineage>
        <taxon>Bacteria</taxon>
        <taxon>Bacillati</taxon>
        <taxon>Actinomycetota</taxon>
        <taxon>Actinomycetes</taxon>
        <taxon>Pseudonocardiales</taxon>
        <taxon>Pseudonocardiaceae</taxon>
        <taxon>Saccharothrix</taxon>
    </lineage>
</organism>
<dbReference type="GO" id="GO:0005509">
    <property type="term" value="F:calcium ion binding"/>
    <property type="evidence" value="ECO:0007669"/>
    <property type="project" value="InterPro"/>
</dbReference>
<dbReference type="EMBL" id="PYAX01000030">
    <property type="protein sequence ID" value="PSL43665.1"/>
    <property type="molecule type" value="Genomic_DNA"/>
</dbReference>
<dbReference type="Gene3D" id="1.10.238.10">
    <property type="entry name" value="EF-hand"/>
    <property type="match status" value="1"/>
</dbReference>
<keyword evidence="3" id="KW-1185">Reference proteome</keyword>
<dbReference type="PROSITE" id="PS00018">
    <property type="entry name" value="EF_HAND_1"/>
    <property type="match status" value="3"/>
</dbReference>
<comment type="caution">
    <text evidence="2">The sequence shown here is derived from an EMBL/GenBank/DDBJ whole genome shotgun (WGS) entry which is preliminary data.</text>
</comment>
<evidence type="ECO:0000313" key="3">
    <source>
        <dbReference type="Proteomes" id="UP000241118"/>
    </source>
</evidence>
<sequence length="185" mass="20561">MLNELLKRKLAHLFALLDVDDDGTIDKMDYTASADRLVTAFGYAPGSPESELVRDRYNALWQAVTRPMDADGDDRVDVDEYSSGMDRFVTTSEEGYRTHIAPVADAFYDLMDVDGDGRITRTEYVRMAASAFRLSEEAGNAAFDKLDLDGNGSLDRAELHAANEQFFRSAEEDAKGNWIFGPIAV</sequence>
<dbReference type="Proteomes" id="UP000241118">
    <property type="component" value="Unassembled WGS sequence"/>
</dbReference>
<dbReference type="RefSeq" id="WP_106620455.1">
    <property type="nucleotide sequence ID" value="NZ_PYAX01000030.1"/>
</dbReference>
<gene>
    <name evidence="2" type="ORF">B0I31_1304</name>
</gene>
<dbReference type="PROSITE" id="PS50222">
    <property type="entry name" value="EF_HAND_2"/>
    <property type="match status" value="2"/>
</dbReference>
<dbReference type="InterPro" id="IPR002048">
    <property type="entry name" value="EF_hand_dom"/>
</dbReference>
<evidence type="ECO:0000259" key="1">
    <source>
        <dbReference type="PROSITE" id="PS50222"/>
    </source>
</evidence>
<dbReference type="InterPro" id="IPR018247">
    <property type="entry name" value="EF_Hand_1_Ca_BS"/>
</dbReference>